<keyword evidence="9" id="KW-0106">Calcium</keyword>
<evidence type="ECO:0000256" key="10">
    <source>
        <dbReference type="ARBA" id="ARBA00023186"/>
    </source>
</evidence>
<dbReference type="GO" id="GO:0036503">
    <property type="term" value="P:ERAD pathway"/>
    <property type="evidence" value="ECO:0007669"/>
    <property type="project" value="TreeGrafter"/>
</dbReference>
<dbReference type="SUPFAM" id="SSF63887">
    <property type="entry name" value="P-domain of calnexin/calreticulin"/>
    <property type="match status" value="1"/>
</dbReference>
<keyword evidence="8" id="KW-0862">Zinc</keyword>
<keyword evidence="3" id="KW-0479">Metal-binding</keyword>
<dbReference type="EMBL" id="KK104459">
    <property type="protein sequence ID" value="KIY93883.1"/>
    <property type="molecule type" value="Genomic_DNA"/>
</dbReference>
<protein>
    <recommendedName>
        <fullName evidence="17">Calreticulin</fullName>
    </recommendedName>
</protein>
<evidence type="ECO:0000256" key="4">
    <source>
        <dbReference type="ARBA" id="ARBA00022729"/>
    </source>
</evidence>
<dbReference type="OrthoDB" id="1938156at2759"/>
<keyword evidence="4 13" id="KW-0732">Signal</keyword>
<evidence type="ECO:0000256" key="8">
    <source>
        <dbReference type="ARBA" id="ARBA00022833"/>
    </source>
</evidence>
<dbReference type="InterPro" id="IPR018124">
    <property type="entry name" value="Calret/calnex_CS"/>
</dbReference>
<evidence type="ECO:0000256" key="13">
    <source>
        <dbReference type="RuleBase" id="RU362126"/>
    </source>
</evidence>
<dbReference type="GO" id="GO:0005788">
    <property type="term" value="C:endoplasmic reticulum lumen"/>
    <property type="evidence" value="ECO:0007669"/>
    <property type="project" value="UniProtKB-SubCell"/>
</dbReference>
<dbReference type="InterPro" id="IPR001580">
    <property type="entry name" value="Calret/calnex"/>
</dbReference>
<dbReference type="KEGG" id="mng:MNEG_14079"/>
<dbReference type="Gene3D" id="2.60.120.200">
    <property type="match status" value="1"/>
</dbReference>
<dbReference type="FunFam" id="2.10.250.10:FF:000002">
    <property type="entry name" value="Calreticulin"/>
    <property type="match status" value="1"/>
</dbReference>
<evidence type="ECO:0000256" key="3">
    <source>
        <dbReference type="ARBA" id="ARBA00022723"/>
    </source>
</evidence>
<dbReference type="STRING" id="145388.A0A0D2KDI2"/>
<dbReference type="PANTHER" id="PTHR11073:SF2">
    <property type="entry name" value="CALRETICULIN"/>
    <property type="match status" value="1"/>
</dbReference>
<dbReference type="PRINTS" id="PR00626">
    <property type="entry name" value="CALRETICULIN"/>
</dbReference>
<dbReference type="Proteomes" id="UP000054498">
    <property type="component" value="Unassembled WGS sequence"/>
</dbReference>
<keyword evidence="7 13" id="KW-0256">Endoplasmic reticulum</keyword>
<dbReference type="GO" id="GO:0005789">
    <property type="term" value="C:endoplasmic reticulum membrane"/>
    <property type="evidence" value="ECO:0007669"/>
    <property type="project" value="TreeGrafter"/>
</dbReference>
<evidence type="ECO:0000256" key="2">
    <source>
        <dbReference type="ARBA" id="ARBA00010983"/>
    </source>
</evidence>
<dbReference type="RefSeq" id="XP_013892903.1">
    <property type="nucleotide sequence ID" value="XM_014037449.1"/>
</dbReference>
<evidence type="ECO:0000313" key="16">
    <source>
        <dbReference type="Proteomes" id="UP000054498"/>
    </source>
</evidence>
<dbReference type="GO" id="GO:0005509">
    <property type="term" value="F:calcium ion binding"/>
    <property type="evidence" value="ECO:0007669"/>
    <property type="project" value="InterPro"/>
</dbReference>
<evidence type="ECO:0000256" key="12">
    <source>
        <dbReference type="PIRSR" id="PIRSR601580-3"/>
    </source>
</evidence>
<keyword evidence="10 13" id="KW-0143">Chaperone</keyword>
<dbReference type="Pfam" id="PF00262">
    <property type="entry name" value="Calreticulin"/>
    <property type="match status" value="1"/>
</dbReference>
<dbReference type="InterPro" id="IPR013320">
    <property type="entry name" value="ConA-like_dom_sf"/>
</dbReference>
<proteinExistence type="inferred from homology"/>
<evidence type="ECO:0000256" key="9">
    <source>
        <dbReference type="ARBA" id="ARBA00022837"/>
    </source>
</evidence>
<dbReference type="GO" id="GO:0030246">
    <property type="term" value="F:carbohydrate binding"/>
    <property type="evidence" value="ECO:0007669"/>
    <property type="project" value="UniProtKB-KW"/>
</dbReference>
<keyword evidence="5" id="KW-0430">Lectin</keyword>
<evidence type="ECO:0000256" key="1">
    <source>
        <dbReference type="ARBA" id="ARBA00004319"/>
    </source>
</evidence>
<evidence type="ECO:0000256" key="14">
    <source>
        <dbReference type="SAM" id="MobiDB-lite"/>
    </source>
</evidence>
<dbReference type="PROSITE" id="PS00803">
    <property type="entry name" value="CALRETICULIN_1"/>
    <property type="match status" value="1"/>
</dbReference>
<feature type="compositionally biased region" description="Basic and acidic residues" evidence="14">
    <location>
        <begin position="186"/>
        <end position="209"/>
    </location>
</feature>
<feature type="region of interest" description="Disordered" evidence="14">
    <location>
        <begin position="179"/>
        <end position="254"/>
    </location>
</feature>
<dbReference type="Gene3D" id="2.10.250.10">
    <property type="entry name" value="Calreticulin/calnexin, P domain"/>
    <property type="match status" value="1"/>
</dbReference>
<reference evidence="15 16" key="1">
    <citation type="journal article" date="2013" name="BMC Genomics">
        <title>Reconstruction of the lipid metabolism for the microalga Monoraphidium neglectum from its genome sequence reveals characteristics suitable for biofuel production.</title>
        <authorList>
            <person name="Bogen C."/>
            <person name="Al-Dilaimi A."/>
            <person name="Albersmeier A."/>
            <person name="Wichmann J."/>
            <person name="Grundmann M."/>
            <person name="Rupp O."/>
            <person name="Lauersen K.J."/>
            <person name="Blifernez-Klassen O."/>
            <person name="Kalinowski J."/>
            <person name="Goesmann A."/>
            <person name="Mussgnug J.H."/>
            <person name="Kruse O."/>
        </authorList>
    </citation>
    <scope>NUCLEOTIDE SEQUENCE [LARGE SCALE GENOMIC DNA]</scope>
    <source>
        <strain evidence="15 16">SAG 48.87</strain>
    </source>
</reference>
<dbReference type="PROSITE" id="PS00804">
    <property type="entry name" value="CALRETICULIN_2"/>
    <property type="match status" value="1"/>
</dbReference>
<organism evidence="15 16">
    <name type="scientific">Monoraphidium neglectum</name>
    <dbReference type="NCBI Taxonomy" id="145388"/>
    <lineage>
        <taxon>Eukaryota</taxon>
        <taxon>Viridiplantae</taxon>
        <taxon>Chlorophyta</taxon>
        <taxon>core chlorophytes</taxon>
        <taxon>Chlorophyceae</taxon>
        <taxon>CS clade</taxon>
        <taxon>Sphaeropleales</taxon>
        <taxon>Selenastraceae</taxon>
        <taxon>Monoraphidium</taxon>
    </lineage>
</organism>
<keyword evidence="6" id="KW-0677">Repeat</keyword>
<evidence type="ECO:0000256" key="6">
    <source>
        <dbReference type="ARBA" id="ARBA00022737"/>
    </source>
</evidence>
<evidence type="ECO:0000256" key="5">
    <source>
        <dbReference type="ARBA" id="ARBA00022734"/>
    </source>
</evidence>
<dbReference type="AlphaFoldDB" id="A0A0D2KDI2"/>
<dbReference type="GO" id="GO:0006457">
    <property type="term" value="P:protein folding"/>
    <property type="evidence" value="ECO:0007669"/>
    <property type="project" value="InterPro"/>
</dbReference>
<dbReference type="PANTHER" id="PTHR11073">
    <property type="entry name" value="CALRETICULIN AND CALNEXIN"/>
    <property type="match status" value="1"/>
</dbReference>
<keyword evidence="16" id="KW-1185">Reference proteome</keyword>
<accession>A0A0D2KDI2</accession>
<comment type="similarity">
    <text evidence="2 13">Belongs to the calreticulin family.</text>
</comment>
<evidence type="ECO:0000256" key="11">
    <source>
        <dbReference type="ARBA" id="ARBA00037091"/>
    </source>
</evidence>
<evidence type="ECO:0000313" key="15">
    <source>
        <dbReference type="EMBL" id="KIY93883.1"/>
    </source>
</evidence>
<feature type="compositionally biased region" description="Acidic residues" evidence="14">
    <location>
        <begin position="227"/>
        <end position="236"/>
    </location>
</feature>
<dbReference type="GeneID" id="25731605"/>
<keyword evidence="12" id="KW-1015">Disulfide bond</keyword>
<dbReference type="InterPro" id="IPR009033">
    <property type="entry name" value="Calreticulin/calnexin_P_dom_sf"/>
</dbReference>
<evidence type="ECO:0008006" key="17">
    <source>
        <dbReference type="Google" id="ProtNLM"/>
    </source>
</evidence>
<sequence length="254" mass="28696">MKATLVLVLALAGTVAAEVFFEEKFDAGWDKRWQKSPWKTKENAAGEWKWTAGKWWGGKEDAAKGIQTSGDSKFHAISAELKKSFTNDKKDLFQVKHEQDLDCGGGYIKLIPGSSKDKIKEFGGETPYSIMFGPDICGFSTRKVHVILPYKGKNFLIKKDITAKTDQLSHVYTLRLSPNNTYQDPKASKPSDWDERPKIADPEDKKPEGYDDIPATLPDPDAKKPEDWDDEDDGEWEAPTIPNPEYKGEWKPKQ</sequence>
<comment type="subcellular location">
    <subcellularLocation>
        <location evidence="1">Endoplasmic reticulum lumen</location>
    </subcellularLocation>
</comment>
<dbReference type="GO" id="GO:0051082">
    <property type="term" value="F:unfolded protein binding"/>
    <property type="evidence" value="ECO:0007669"/>
    <property type="project" value="InterPro"/>
</dbReference>
<name>A0A0D2KDI2_9CHLO</name>
<comment type="function">
    <text evidence="11">Molecular calcium-binding chaperone promoting folding, oligomeric assembly and quality control in the ER via the calreticulin/calnexin cycle. This lectin may interact transiently with almost all of the monoglucosylated glycoproteins that are synthesized in the ER.</text>
</comment>
<feature type="disulfide bond" evidence="12">
    <location>
        <begin position="103"/>
        <end position="137"/>
    </location>
</feature>
<feature type="signal peptide" evidence="13">
    <location>
        <begin position="1"/>
        <end position="17"/>
    </location>
</feature>
<evidence type="ECO:0000256" key="7">
    <source>
        <dbReference type="ARBA" id="ARBA00022824"/>
    </source>
</evidence>
<gene>
    <name evidence="15" type="ORF">MNEG_14079</name>
</gene>
<feature type="chain" id="PRO_5005112568" description="Calreticulin" evidence="13">
    <location>
        <begin position="18"/>
        <end position="254"/>
    </location>
</feature>
<dbReference type="SUPFAM" id="SSF49899">
    <property type="entry name" value="Concanavalin A-like lectins/glucanases"/>
    <property type="match status" value="1"/>
</dbReference>